<dbReference type="PANTHER" id="PTHR24171:SF11">
    <property type="entry name" value="26S PROTEASOME NON-ATPASE REGULATORY SUBUNIT 10"/>
    <property type="match status" value="1"/>
</dbReference>
<dbReference type="GeneTree" id="ENSGT00940000159911"/>
<feature type="repeat" description="ANK" evidence="3">
    <location>
        <begin position="560"/>
        <end position="592"/>
    </location>
</feature>
<accession>A0A3P8SUE0</accession>
<keyword evidence="6" id="KW-1185">Reference proteome</keyword>
<dbReference type="STRING" id="161767.ENSAPEP00000015940"/>
<feature type="repeat" description="ANK" evidence="3">
    <location>
        <begin position="231"/>
        <end position="263"/>
    </location>
</feature>
<feature type="repeat" description="ANK" evidence="3">
    <location>
        <begin position="380"/>
        <end position="412"/>
    </location>
</feature>
<keyword evidence="2 3" id="KW-0040">ANK repeat</keyword>
<dbReference type="InterPro" id="IPR036770">
    <property type="entry name" value="Ankyrin_rpt-contain_sf"/>
</dbReference>
<feature type="repeat" description="ANK" evidence="3">
    <location>
        <begin position="314"/>
        <end position="346"/>
    </location>
</feature>
<dbReference type="SUPFAM" id="SSF48403">
    <property type="entry name" value="Ankyrin repeat"/>
    <property type="match status" value="2"/>
</dbReference>
<dbReference type="FunFam" id="1.25.40.20:FF:000009">
    <property type="entry name" value="Poly [ADP-ribose] polymerase"/>
    <property type="match status" value="1"/>
</dbReference>
<dbReference type="Pfam" id="PF00023">
    <property type="entry name" value="Ank"/>
    <property type="match status" value="3"/>
</dbReference>
<dbReference type="PROSITE" id="PS50297">
    <property type="entry name" value="ANK_REP_REGION"/>
    <property type="match status" value="7"/>
</dbReference>
<dbReference type="FunFam" id="1.25.40.20:FF:000021">
    <property type="entry name" value="Poly [ADP-ribose] polymerase"/>
    <property type="match status" value="1"/>
</dbReference>
<proteinExistence type="predicted"/>
<dbReference type="AlphaFoldDB" id="A0A3P8SUE0"/>
<feature type="repeat" description="ANK" evidence="3">
    <location>
        <begin position="198"/>
        <end position="230"/>
    </location>
</feature>
<evidence type="ECO:0000256" key="1">
    <source>
        <dbReference type="ARBA" id="ARBA00022737"/>
    </source>
</evidence>
<dbReference type="Pfam" id="PF13637">
    <property type="entry name" value="Ank_4"/>
    <property type="match status" value="1"/>
</dbReference>
<dbReference type="InterPro" id="IPR002110">
    <property type="entry name" value="Ankyrin_rpt"/>
</dbReference>
<name>A0A3P8SUE0_AMPPE</name>
<feature type="repeat" description="ANK" evidence="3">
    <location>
        <begin position="165"/>
        <end position="197"/>
    </location>
</feature>
<sequence length="616" mass="65799">SSSTAPLAGACDLMKRSSVLVVGESLPDSPSPRSVRCVFFHPCGASVSLNAPGAEQQRDGGACPPGSAFWGSAACCSYPKLSRSGSLKLGRRCSPPSMSSTRRCSGVSGLSGGAVSPGPVVAEEAEPSGGEASRELFEACRSGDLERVRKLVTPKNVNGRDTAGRKSTPLHFAAGFGRKDVVEFLLQNGANVQARDDGGLVSLHNACSFGHAEVVSLLLRHGADANARDNWNYTPLHEAAIKGKIDVCIVLLQHGAEPTIRNTDGRTALDLAEPSAKAVLTGEQLQRYLLSGNEEKLMALLTPLNVNCHASDGRKSTPLHLAAGYNRVKTVQLLLQHGADVHAKDKGDLVPLHNACSYGHYEVTELLVKHGACVNAMDLWQFTPLHEAASKNRVEVCSLLLSFSADPSFLNCHNKSSVDLAPTPQLKERLAYEFRGHSLLQASREADLLQVKKHLSPETLSFKHPLTQETALHLCVGVSVPKRKQVCELLLKKGADVNQKTKDLLTPLHLASEKAHNDVIEVLVKHEAKVSIGRHISSSANPLRLSSPVASLQVNAVDHLGQTPLHRAAHAGHLQTCRLLLTAGCDPMLTSLQGFSPSQLGSESVQEMLQGASHHQ</sequence>
<evidence type="ECO:0000256" key="2">
    <source>
        <dbReference type="ARBA" id="ARBA00023043"/>
    </source>
</evidence>
<dbReference type="Proteomes" id="UP000265080">
    <property type="component" value="Chromosome 19"/>
</dbReference>
<reference evidence="5 6" key="1">
    <citation type="submission" date="2018-03" db="EMBL/GenBank/DDBJ databases">
        <title>Finding Nemo's genes: A chromosome-scale reference assembly of the genome of the orange clownfish Amphiprion percula.</title>
        <authorList>
            <person name="Lehmann R."/>
        </authorList>
    </citation>
    <scope>NUCLEOTIDE SEQUENCE</scope>
</reference>
<feature type="region of interest" description="Disordered" evidence="4">
    <location>
        <begin position="86"/>
        <end position="133"/>
    </location>
</feature>
<organism evidence="5 6">
    <name type="scientific">Amphiprion percula</name>
    <name type="common">Orange clownfish</name>
    <name type="synonym">Lutjanus percula</name>
    <dbReference type="NCBI Taxonomy" id="161767"/>
    <lineage>
        <taxon>Eukaryota</taxon>
        <taxon>Metazoa</taxon>
        <taxon>Chordata</taxon>
        <taxon>Craniata</taxon>
        <taxon>Vertebrata</taxon>
        <taxon>Euteleostomi</taxon>
        <taxon>Actinopterygii</taxon>
        <taxon>Neopterygii</taxon>
        <taxon>Teleostei</taxon>
        <taxon>Neoteleostei</taxon>
        <taxon>Acanthomorphata</taxon>
        <taxon>Ovalentaria</taxon>
        <taxon>Pomacentridae</taxon>
        <taxon>Amphiprion</taxon>
    </lineage>
</organism>
<keyword evidence="1" id="KW-0677">Repeat</keyword>
<feature type="repeat" description="ANK" evidence="3">
    <location>
        <begin position="347"/>
        <end position="379"/>
    </location>
</feature>
<feature type="repeat" description="ANK" evidence="3">
    <location>
        <begin position="503"/>
        <end position="535"/>
    </location>
</feature>
<evidence type="ECO:0000256" key="4">
    <source>
        <dbReference type="SAM" id="MobiDB-lite"/>
    </source>
</evidence>
<dbReference type="Pfam" id="PF12796">
    <property type="entry name" value="Ank_2"/>
    <property type="match status" value="2"/>
</dbReference>
<reference evidence="5" key="2">
    <citation type="submission" date="2025-08" db="UniProtKB">
        <authorList>
            <consortium name="Ensembl"/>
        </authorList>
    </citation>
    <scope>IDENTIFICATION</scope>
</reference>
<protein>
    <submittedName>
        <fullName evidence="5">Uncharacterized protein</fullName>
    </submittedName>
</protein>
<evidence type="ECO:0000313" key="6">
    <source>
        <dbReference type="Proteomes" id="UP000265080"/>
    </source>
</evidence>
<dbReference type="PRINTS" id="PR01415">
    <property type="entry name" value="ANKYRIN"/>
</dbReference>
<dbReference type="PROSITE" id="PS50088">
    <property type="entry name" value="ANK_REPEAT"/>
    <property type="match status" value="9"/>
</dbReference>
<evidence type="ECO:0000256" key="3">
    <source>
        <dbReference type="PROSITE-ProRule" id="PRU00023"/>
    </source>
</evidence>
<feature type="compositionally biased region" description="Low complexity" evidence="4">
    <location>
        <begin position="105"/>
        <end position="131"/>
    </location>
</feature>
<feature type="repeat" description="ANK" evidence="3">
    <location>
        <begin position="467"/>
        <end position="502"/>
    </location>
</feature>
<dbReference type="OMA" id="HVACEIN"/>
<dbReference type="PANTHER" id="PTHR24171">
    <property type="entry name" value="ANKYRIN REPEAT DOMAIN-CONTAINING PROTEIN 39-RELATED"/>
    <property type="match status" value="1"/>
</dbReference>
<evidence type="ECO:0000313" key="5">
    <source>
        <dbReference type="Ensembl" id="ENSAPEP00000015940.1"/>
    </source>
</evidence>
<dbReference type="Ensembl" id="ENSAPET00000016358.1">
    <property type="protein sequence ID" value="ENSAPEP00000015940.1"/>
    <property type="gene ID" value="ENSAPEG00000011325.1"/>
</dbReference>
<dbReference type="Gene3D" id="1.25.40.20">
    <property type="entry name" value="Ankyrin repeat-containing domain"/>
    <property type="match status" value="3"/>
</dbReference>
<dbReference type="SMART" id="SM00248">
    <property type="entry name" value="ANK"/>
    <property type="match status" value="9"/>
</dbReference>
<reference evidence="5" key="3">
    <citation type="submission" date="2025-09" db="UniProtKB">
        <authorList>
            <consortium name="Ensembl"/>
        </authorList>
    </citation>
    <scope>IDENTIFICATION</scope>
</reference>